<dbReference type="PANTHER" id="PTHR11712:SF325">
    <property type="entry name" value="3-OXOACYL-(ACYL-CARRIER-PROTEIN) SYNTHASE II FABF"/>
    <property type="match status" value="1"/>
</dbReference>
<dbReference type="InterPro" id="IPR000794">
    <property type="entry name" value="Beta-ketoacyl_synthase"/>
</dbReference>
<accession>K6ZBD3</accession>
<dbReference type="SMART" id="SM00825">
    <property type="entry name" value="PKS_KS"/>
    <property type="match status" value="1"/>
</dbReference>
<evidence type="ECO:0000313" key="6">
    <source>
        <dbReference type="EMBL" id="GAC33406.1"/>
    </source>
</evidence>
<organism evidence="6 7">
    <name type="scientific">Paraglaciecola polaris LMG 21857</name>
    <dbReference type="NCBI Taxonomy" id="1129793"/>
    <lineage>
        <taxon>Bacteria</taxon>
        <taxon>Pseudomonadati</taxon>
        <taxon>Pseudomonadota</taxon>
        <taxon>Gammaproteobacteria</taxon>
        <taxon>Alteromonadales</taxon>
        <taxon>Alteromonadaceae</taxon>
        <taxon>Paraglaciecola</taxon>
    </lineage>
</organism>
<dbReference type="Gene3D" id="3.40.47.10">
    <property type="match status" value="2"/>
</dbReference>
<dbReference type="GO" id="GO:0005829">
    <property type="term" value="C:cytosol"/>
    <property type="evidence" value="ECO:0007669"/>
    <property type="project" value="TreeGrafter"/>
</dbReference>
<evidence type="ECO:0000313" key="7">
    <source>
        <dbReference type="Proteomes" id="UP000006322"/>
    </source>
</evidence>
<reference evidence="7" key="1">
    <citation type="journal article" date="2014" name="Environ. Microbiol.">
        <title>Comparative genomics of the marine bacterial genus Glaciecola reveals the high degree of genomic diversity and genomic characteristic for cold adaptation.</title>
        <authorList>
            <person name="Qin Q.L."/>
            <person name="Xie B.B."/>
            <person name="Yu Y."/>
            <person name="Shu Y.L."/>
            <person name="Rong J.C."/>
            <person name="Zhang Y.J."/>
            <person name="Zhao D.L."/>
            <person name="Chen X.L."/>
            <person name="Zhang X.Y."/>
            <person name="Chen B."/>
            <person name="Zhou B.C."/>
            <person name="Zhang Y.Z."/>
        </authorList>
    </citation>
    <scope>NUCLEOTIDE SEQUENCE [LARGE SCALE GENOMIC DNA]</scope>
    <source>
        <strain evidence="7">LMG 21857</strain>
    </source>
</reference>
<dbReference type="InterPro" id="IPR014030">
    <property type="entry name" value="Ketoacyl_synth_N"/>
</dbReference>
<evidence type="ECO:0000256" key="2">
    <source>
        <dbReference type="ARBA" id="ARBA00008467"/>
    </source>
</evidence>
<dbReference type="InterPro" id="IPR014031">
    <property type="entry name" value="Ketoacyl_synth_C"/>
</dbReference>
<keyword evidence="7" id="KW-1185">Reference proteome</keyword>
<evidence type="ECO:0000256" key="4">
    <source>
        <dbReference type="RuleBase" id="RU003694"/>
    </source>
</evidence>
<dbReference type="STRING" id="1129793.GPLA_2504"/>
<comment type="caution">
    <text evidence="6">The sequence shown here is derived from an EMBL/GenBank/DDBJ whole genome shotgun (WGS) entry which is preliminary data.</text>
</comment>
<dbReference type="InterPro" id="IPR016039">
    <property type="entry name" value="Thiolase-like"/>
</dbReference>
<comment type="similarity">
    <text evidence="2 4">Belongs to the thiolase-like superfamily. Beta-ketoacyl-ACP synthases family.</text>
</comment>
<keyword evidence="3 4" id="KW-0808">Transferase</keyword>
<proteinExistence type="inferred from homology"/>
<evidence type="ECO:0000259" key="5">
    <source>
        <dbReference type="PROSITE" id="PS52004"/>
    </source>
</evidence>
<dbReference type="EMBL" id="BAER01000060">
    <property type="protein sequence ID" value="GAC33406.1"/>
    <property type="molecule type" value="Genomic_DNA"/>
</dbReference>
<evidence type="ECO:0000256" key="3">
    <source>
        <dbReference type="ARBA" id="ARBA00022679"/>
    </source>
</evidence>
<feature type="domain" description="Ketosynthase family 3 (KS3)" evidence="5">
    <location>
        <begin position="1"/>
        <end position="371"/>
    </location>
</feature>
<dbReference type="PROSITE" id="PS52004">
    <property type="entry name" value="KS3_2"/>
    <property type="match status" value="1"/>
</dbReference>
<dbReference type="InterPro" id="IPR018201">
    <property type="entry name" value="Ketoacyl_synth_AS"/>
</dbReference>
<dbReference type="SUPFAM" id="SSF53901">
    <property type="entry name" value="Thiolase-like"/>
    <property type="match status" value="2"/>
</dbReference>
<dbReference type="PROSITE" id="PS00606">
    <property type="entry name" value="KS3_1"/>
    <property type="match status" value="1"/>
</dbReference>
<dbReference type="NCBIfam" id="NF006587">
    <property type="entry name" value="PRK09116.1"/>
    <property type="match status" value="1"/>
</dbReference>
<dbReference type="GO" id="GO:0006633">
    <property type="term" value="P:fatty acid biosynthetic process"/>
    <property type="evidence" value="ECO:0007669"/>
    <property type="project" value="UniProtKB-UniPathway"/>
</dbReference>
<dbReference type="EC" id="2.3.1.179" evidence="6"/>
<dbReference type="Proteomes" id="UP000006322">
    <property type="component" value="Unassembled WGS sequence"/>
</dbReference>
<protein>
    <submittedName>
        <fullName evidence="6">3-oxoacyl-[acyl-carrier-protein] synthase II</fullName>
        <ecNumber evidence="6">2.3.1.179</ecNumber>
    </submittedName>
</protein>
<dbReference type="PANTHER" id="PTHR11712">
    <property type="entry name" value="POLYKETIDE SYNTHASE-RELATED"/>
    <property type="match status" value="1"/>
</dbReference>
<dbReference type="GO" id="GO:0004315">
    <property type="term" value="F:3-oxoacyl-[acyl-carrier-protein] synthase activity"/>
    <property type="evidence" value="ECO:0007669"/>
    <property type="project" value="UniProtKB-EC"/>
</dbReference>
<gene>
    <name evidence="6" type="primary">fabF</name>
    <name evidence="6" type="ORF">GPLA_2504</name>
</gene>
<dbReference type="AlphaFoldDB" id="K6ZBD3"/>
<dbReference type="CDD" id="cd00834">
    <property type="entry name" value="KAS_I_II"/>
    <property type="match status" value="1"/>
</dbReference>
<evidence type="ECO:0000256" key="1">
    <source>
        <dbReference type="ARBA" id="ARBA00005194"/>
    </source>
</evidence>
<dbReference type="Pfam" id="PF02801">
    <property type="entry name" value="Ketoacyl-synt_C"/>
    <property type="match status" value="1"/>
</dbReference>
<dbReference type="InterPro" id="IPR020841">
    <property type="entry name" value="PKS_Beta-ketoAc_synthase_dom"/>
</dbReference>
<name>K6ZBD3_9ALTE</name>
<sequence length="415" mass="44906">MPEWDKYEGLNTRLGARVENFTIPKHYSRKDLRSMGRVAQLAVVSTENALIDAGLLGHDILQSGMTGVAYGSSAGDTDAIADFGNMLLHDDCDGLNANTYIKMMSHTSPVNIGVYFGLKGRVYTTSSACTSASMGIGQAYEAIKFGQQTVMLAGGCEHLCETEAAVFDTLYATSTMNETPHLTPRPFDGARDGLVIGEGACTLVLEEYEHAIERGAEIYAELIGFATNSDGSHITQPSSETMEKVIRLSLQDAGINPEDIGYVSAHGTATSRGDIAESQATAAVFGNKTPISSLKSYTGHTLGACGALEAWVGIEMMRNDWFHPTANLQNVDENCGDLDYIKEEGRRLHIDYIMSNNFAFGGLNTSHIKPSEMFAVSTIINILPTSTIHSTNIDLDECLGCNTRDRLLLRIYANN</sequence>
<dbReference type="UniPathway" id="UPA00094"/>
<keyword evidence="6" id="KW-0012">Acyltransferase</keyword>
<comment type="pathway">
    <text evidence="1">Lipid metabolism; fatty acid biosynthesis.</text>
</comment>
<dbReference type="Pfam" id="PF00109">
    <property type="entry name" value="ketoacyl-synt"/>
    <property type="match status" value="1"/>
</dbReference>